<keyword evidence="2" id="KW-1185">Reference proteome</keyword>
<gene>
    <name evidence="1" type="ORF">PSTG_10828</name>
</gene>
<name>A0A0L0V9M9_9BASI</name>
<protein>
    <submittedName>
        <fullName evidence="1">Uncharacterized protein</fullName>
    </submittedName>
</protein>
<evidence type="ECO:0000313" key="1">
    <source>
        <dbReference type="EMBL" id="KNE95911.1"/>
    </source>
</evidence>
<dbReference type="EMBL" id="AJIL01000090">
    <property type="protein sequence ID" value="KNE95911.1"/>
    <property type="molecule type" value="Genomic_DNA"/>
</dbReference>
<evidence type="ECO:0000313" key="2">
    <source>
        <dbReference type="Proteomes" id="UP000054564"/>
    </source>
</evidence>
<dbReference type="AlphaFoldDB" id="A0A0L0V9M9"/>
<reference evidence="2" key="1">
    <citation type="submission" date="2014-03" db="EMBL/GenBank/DDBJ databases">
        <title>The Genome Sequence of Puccinia striiformis f. sp. tritici PST-78.</title>
        <authorList>
            <consortium name="The Broad Institute Genome Sequencing Platform"/>
            <person name="Cuomo C."/>
            <person name="Hulbert S."/>
            <person name="Chen X."/>
            <person name="Walker B."/>
            <person name="Young S.K."/>
            <person name="Zeng Q."/>
            <person name="Gargeya S."/>
            <person name="Fitzgerald M."/>
            <person name="Haas B."/>
            <person name="Abouelleil A."/>
            <person name="Alvarado L."/>
            <person name="Arachchi H.M."/>
            <person name="Berlin A.M."/>
            <person name="Chapman S.B."/>
            <person name="Goldberg J."/>
            <person name="Griggs A."/>
            <person name="Gujja S."/>
            <person name="Hansen M."/>
            <person name="Howarth C."/>
            <person name="Imamovic A."/>
            <person name="Larimer J."/>
            <person name="McCowan C."/>
            <person name="Montmayeur A."/>
            <person name="Murphy C."/>
            <person name="Neiman D."/>
            <person name="Pearson M."/>
            <person name="Priest M."/>
            <person name="Roberts A."/>
            <person name="Saif S."/>
            <person name="Shea T."/>
            <person name="Sisk P."/>
            <person name="Sykes S."/>
            <person name="Wortman J."/>
            <person name="Nusbaum C."/>
            <person name="Birren B."/>
        </authorList>
    </citation>
    <scope>NUCLEOTIDE SEQUENCE [LARGE SCALE GENOMIC DNA]</scope>
    <source>
        <strain evidence="2">race PST-78</strain>
    </source>
</reference>
<proteinExistence type="predicted"/>
<organism evidence="1 2">
    <name type="scientific">Puccinia striiformis f. sp. tritici PST-78</name>
    <dbReference type="NCBI Taxonomy" id="1165861"/>
    <lineage>
        <taxon>Eukaryota</taxon>
        <taxon>Fungi</taxon>
        <taxon>Dikarya</taxon>
        <taxon>Basidiomycota</taxon>
        <taxon>Pucciniomycotina</taxon>
        <taxon>Pucciniomycetes</taxon>
        <taxon>Pucciniales</taxon>
        <taxon>Pucciniaceae</taxon>
        <taxon>Puccinia</taxon>
    </lineage>
</organism>
<comment type="caution">
    <text evidence="1">The sequence shown here is derived from an EMBL/GenBank/DDBJ whole genome shotgun (WGS) entry which is preliminary data.</text>
</comment>
<dbReference type="Proteomes" id="UP000054564">
    <property type="component" value="Unassembled WGS sequence"/>
</dbReference>
<accession>A0A0L0V9M9</accession>
<sequence>MAIFGHKRFSLSRQEGSELEPKTKNLQDRVSWMERVEVTHFPKPTSLKAVFDTRHTESPTDQTSEGVQGSWLKLQYRVRISTSPRISKSISTGAETGAVCPAQPLWIGPAKITFINPSGC</sequence>